<evidence type="ECO:0000256" key="2">
    <source>
        <dbReference type="SAM" id="MobiDB-lite"/>
    </source>
</evidence>
<feature type="region of interest" description="Disordered" evidence="2">
    <location>
        <begin position="207"/>
        <end position="237"/>
    </location>
</feature>
<dbReference type="KEGG" id="cvn:111116270"/>
<dbReference type="PANTHER" id="PTHR24043">
    <property type="entry name" value="SCAVENGER RECEPTOR CLASS F"/>
    <property type="match status" value="1"/>
</dbReference>
<dbReference type="OrthoDB" id="6160470at2759"/>
<keyword evidence="3" id="KW-1133">Transmembrane helix</keyword>
<evidence type="ECO:0000256" key="3">
    <source>
        <dbReference type="SAM" id="Phobius"/>
    </source>
</evidence>
<reference evidence="5" key="1">
    <citation type="submission" date="2025-08" db="UniProtKB">
        <authorList>
            <consortium name="RefSeq"/>
        </authorList>
    </citation>
    <scope>IDENTIFICATION</scope>
    <source>
        <tissue evidence="5">Whole sample</tissue>
    </source>
</reference>
<feature type="transmembrane region" description="Helical" evidence="3">
    <location>
        <begin position="177"/>
        <end position="197"/>
    </location>
</feature>
<dbReference type="Gene3D" id="2.170.300.10">
    <property type="entry name" value="Tie2 ligand-binding domain superfamily"/>
    <property type="match status" value="1"/>
</dbReference>
<evidence type="ECO:0000313" key="5">
    <source>
        <dbReference type="RefSeq" id="XP_022310965.1"/>
    </source>
</evidence>
<name>A0A8B8C5T6_CRAVI</name>
<keyword evidence="3" id="KW-0472">Membrane</keyword>
<organism evidence="4 5">
    <name type="scientific">Crassostrea virginica</name>
    <name type="common">Eastern oyster</name>
    <dbReference type="NCBI Taxonomy" id="6565"/>
    <lineage>
        <taxon>Eukaryota</taxon>
        <taxon>Metazoa</taxon>
        <taxon>Spiralia</taxon>
        <taxon>Lophotrochozoa</taxon>
        <taxon>Mollusca</taxon>
        <taxon>Bivalvia</taxon>
        <taxon>Autobranchia</taxon>
        <taxon>Pteriomorphia</taxon>
        <taxon>Ostreida</taxon>
        <taxon>Ostreoidea</taxon>
        <taxon>Ostreidae</taxon>
        <taxon>Crassostrea</taxon>
    </lineage>
</organism>
<sequence length="292" mass="31558">MGGTSSTPTTELNPRPLMDIPICPSGRYGYNCQENCSMNCLHGGCDRILGQCFMGCEVGWKGKTCLTKCDGGTYGADCRYHCGHCLDKQQCDVIDGSCLNGCSRGYSGAKCTEICRNNTYGPGCSLKCGNCLYQNGEQCHHVTGKCPSECAEGYKGKRCDEVYVPCSSSDVDTGSSILAFLAASVLFTSVVLNIVLIKKRKQRNNIETQPKQEEEYEDATWSPEGSDAHPASDYEPMNISSPVYEAANITSSNYEPMNIISTDNEAANITSPVYENGNIIPPVNEAVNTTSL</sequence>
<gene>
    <name evidence="5" type="primary">LOC111116270</name>
</gene>
<evidence type="ECO:0000313" key="4">
    <source>
        <dbReference type="Proteomes" id="UP000694844"/>
    </source>
</evidence>
<proteinExistence type="predicted"/>
<dbReference type="GO" id="GO:0005044">
    <property type="term" value="F:scavenger receptor activity"/>
    <property type="evidence" value="ECO:0007669"/>
    <property type="project" value="InterPro"/>
</dbReference>
<dbReference type="AlphaFoldDB" id="A0A8B8C5T6"/>
<keyword evidence="3" id="KW-0812">Transmembrane</keyword>
<dbReference type="Proteomes" id="UP000694844">
    <property type="component" value="Chromosome 10"/>
</dbReference>
<keyword evidence="4" id="KW-1185">Reference proteome</keyword>
<protein>
    <submittedName>
        <fullName evidence="5">Protein draper-like</fullName>
    </submittedName>
</protein>
<keyword evidence="1" id="KW-0245">EGF-like domain</keyword>
<dbReference type="InterPro" id="IPR042635">
    <property type="entry name" value="MEGF10/SREC1/2-like"/>
</dbReference>
<dbReference type="RefSeq" id="XP_022310965.1">
    <property type="nucleotide sequence ID" value="XM_022455257.1"/>
</dbReference>
<accession>A0A8B8C5T6</accession>
<dbReference type="GeneID" id="111116270"/>
<evidence type="ECO:0000256" key="1">
    <source>
        <dbReference type="ARBA" id="ARBA00022536"/>
    </source>
</evidence>